<dbReference type="EMBL" id="JOJR01000704">
    <property type="protein sequence ID" value="RCN35077.1"/>
    <property type="molecule type" value="Genomic_DNA"/>
</dbReference>
<evidence type="ECO:0000313" key="1">
    <source>
        <dbReference type="EMBL" id="RCN35077.1"/>
    </source>
</evidence>
<proteinExistence type="predicted"/>
<accession>A0A368FXQ6</accession>
<organism evidence="1 2">
    <name type="scientific">Ancylostoma caninum</name>
    <name type="common">Dog hookworm</name>
    <dbReference type="NCBI Taxonomy" id="29170"/>
    <lineage>
        <taxon>Eukaryota</taxon>
        <taxon>Metazoa</taxon>
        <taxon>Ecdysozoa</taxon>
        <taxon>Nematoda</taxon>
        <taxon>Chromadorea</taxon>
        <taxon>Rhabditida</taxon>
        <taxon>Rhabditina</taxon>
        <taxon>Rhabditomorpha</taxon>
        <taxon>Strongyloidea</taxon>
        <taxon>Ancylostomatidae</taxon>
        <taxon>Ancylostomatinae</taxon>
        <taxon>Ancylostoma</taxon>
    </lineage>
</organism>
<feature type="non-terminal residue" evidence="1">
    <location>
        <position position="1"/>
    </location>
</feature>
<keyword evidence="2" id="KW-1185">Reference proteome</keyword>
<protein>
    <submittedName>
        <fullName evidence="1">Uncharacterized protein</fullName>
    </submittedName>
</protein>
<evidence type="ECO:0000313" key="2">
    <source>
        <dbReference type="Proteomes" id="UP000252519"/>
    </source>
</evidence>
<comment type="caution">
    <text evidence="1">The sequence shown here is derived from an EMBL/GenBank/DDBJ whole genome shotgun (WGS) entry which is preliminary data.</text>
</comment>
<reference evidence="1 2" key="1">
    <citation type="submission" date="2014-10" db="EMBL/GenBank/DDBJ databases">
        <title>Draft genome of the hookworm Ancylostoma caninum.</title>
        <authorList>
            <person name="Mitreva M."/>
        </authorList>
    </citation>
    <scope>NUCLEOTIDE SEQUENCE [LARGE SCALE GENOMIC DNA]</scope>
    <source>
        <strain evidence="1 2">Baltimore</strain>
    </source>
</reference>
<gene>
    <name evidence="1" type="ORF">ANCCAN_19073</name>
</gene>
<dbReference type="Proteomes" id="UP000252519">
    <property type="component" value="Unassembled WGS sequence"/>
</dbReference>
<dbReference type="AlphaFoldDB" id="A0A368FXQ6"/>
<name>A0A368FXQ6_ANCCA</name>
<sequence length="113" mass="12618">SLICCYGGNFVVDIKQFACRIVDKNVKVAPFKNLPDFVTNLFIGCLLEGLQLGVPEIIGDSNTLARRPTKYWMELGPNREATKKELLGRKSTPAAWAVKLGQARGRIRKKKIN</sequence>